<dbReference type="AlphaFoldDB" id="A0A830GEC2"/>
<dbReference type="InterPro" id="IPR036388">
    <property type="entry name" value="WH-like_DNA-bd_sf"/>
</dbReference>
<protein>
    <submittedName>
        <fullName evidence="6">Transcriptional regulator</fullName>
    </submittedName>
</protein>
<dbReference type="GO" id="GO:0045892">
    <property type="term" value="P:negative regulation of DNA-templated transcription"/>
    <property type="evidence" value="ECO:0007669"/>
    <property type="project" value="TreeGrafter"/>
</dbReference>
<dbReference type="SUPFAM" id="SSF46785">
    <property type="entry name" value="Winged helix' DNA-binding domain"/>
    <property type="match status" value="1"/>
</dbReference>
<dbReference type="InterPro" id="IPR011991">
    <property type="entry name" value="ArsR-like_HTH"/>
</dbReference>
<dbReference type="SMART" id="SM00346">
    <property type="entry name" value="HTH_ICLR"/>
    <property type="match status" value="1"/>
</dbReference>
<dbReference type="Proteomes" id="UP000608850">
    <property type="component" value="Unassembled WGS sequence"/>
</dbReference>
<evidence type="ECO:0000259" key="5">
    <source>
        <dbReference type="PROSITE" id="PS51078"/>
    </source>
</evidence>
<dbReference type="InterPro" id="IPR029016">
    <property type="entry name" value="GAF-like_dom_sf"/>
</dbReference>
<keyword evidence="1" id="KW-0805">Transcription regulation</keyword>
<dbReference type="Pfam" id="PF09339">
    <property type="entry name" value="HTH_IclR"/>
    <property type="match status" value="1"/>
</dbReference>
<dbReference type="PANTHER" id="PTHR30136">
    <property type="entry name" value="HELIX-TURN-HELIX TRANSCRIPTIONAL REGULATOR, ICLR FAMILY"/>
    <property type="match status" value="1"/>
</dbReference>
<evidence type="ECO:0000259" key="4">
    <source>
        <dbReference type="PROSITE" id="PS51077"/>
    </source>
</evidence>
<proteinExistence type="predicted"/>
<dbReference type="InterPro" id="IPR005471">
    <property type="entry name" value="Tscrpt_reg_IclR_N"/>
</dbReference>
<feature type="domain" description="HTH iclR-type" evidence="4">
    <location>
        <begin position="22"/>
        <end position="81"/>
    </location>
</feature>
<organism evidence="6 7">
    <name type="scientific">Halarchaeum nitratireducens</name>
    <dbReference type="NCBI Taxonomy" id="489913"/>
    <lineage>
        <taxon>Archaea</taxon>
        <taxon>Methanobacteriati</taxon>
        <taxon>Methanobacteriota</taxon>
        <taxon>Stenosarchaea group</taxon>
        <taxon>Halobacteria</taxon>
        <taxon>Halobacteriales</taxon>
        <taxon>Halobacteriaceae</taxon>
    </lineage>
</organism>
<dbReference type="EMBL" id="BMOQ01000006">
    <property type="protein sequence ID" value="GGN20899.1"/>
    <property type="molecule type" value="Genomic_DNA"/>
</dbReference>
<dbReference type="GO" id="GO:0003677">
    <property type="term" value="F:DNA binding"/>
    <property type="evidence" value="ECO:0007669"/>
    <property type="project" value="UniProtKB-KW"/>
</dbReference>
<keyword evidence="7" id="KW-1185">Reference proteome</keyword>
<name>A0A830GEC2_9EURY</name>
<dbReference type="InterPro" id="IPR036390">
    <property type="entry name" value="WH_DNA-bd_sf"/>
</dbReference>
<dbReference type="InterPro" id="IPR014757">
    <property type="entry name" value="Tscrpt_reg_IclR_C"/>
</dbReference>
<dbReference type="InterPro" id="IPR050707">
    <property type="entry name" value="HTH_MetabolicPath_Reg"/>
</dbReference>
<comment type="caution">
    <text evidence="6">The sequence shown here is derived from an EMBL/GenBank/DDBJ whole genome shotgun (WGS) entry which is preliminary data.</text>
</comment>
<dbReference type="PANTHER" id="PTHR30136:SF35">
    <property type="entry name" value="HTH-TYPE TRANSCRIPTIONAL REGULATOR RV1719"/>
    <property type="match status" value="1"/>
</dbReference>
<accession>A0A830GEC2</accession>
<dbReference type="Gene3D" id="3.30.450.40">
    <property type="match status" value="1"/>
</dbReference>
<dbReference type="CDD" id="cd00090">
    <property type="entry name" value="HTH_ARSR"/>
    <property type="match status" value="1"/>
</dbReference>
<dbReference type="SUPFAM" id="SSF55781">
    <property type="entry name" value="GAF domain-like"/>
    <property type="match status" value="1"/>
</dbReference>
<gene>
    <name evidence="6" type="ORF">GCM10009021_22650</name>
</gene>
<keyword evidence="3" id="KW-0804">Transcription</keyword>
<reference evidence="6 7" key="1">
    <citation type="journal article" date="2019" name="Int. J. Syst. Evol. Microbiol.">
        <title>The Global Catalogue of Microorganisms (GCM) 10K type strain sequencing project: providing services to taxonomists for standard genome sequencing and annotation.</title>
        <authorList>
            <consortium name="The Broad Institute Genomics Platform"/>
            <consortium name="The Broad Institute Genome Sequencing Center for Infectious Disease"/>
            <person name="Wu L."/>
            <person name="Ma J."/>
        </authorList>
    </citation>
    <scope>NUCLEOTIDE SEQUENCE [LARGE SCALE GENOMIC DNA]</scope>
    <source>
        <strain evidence="6 7">JCM 16331</strain>
    </source>
</reference>
<evidence type="ECO:0000313" key="7">
    <source>
        <dbReference type="Proteomes" id="UP000608850"/>
    </source>
</evidence>
<keyword evidence="2" id="KW-0238">DNA-binding</keyword>
<evidence type="ECO:0000256" key="2">
    <source>
        <dbReference type="ARBA" id="ARBA00023125"/>
    </source>
</evidence>
<feature type="domain" description="IclR-ED" evidence="5">
    <location>
        <begin position="82"/>
        <end position="269"/>
    </location>
</feature>
<dbReference type="PROSITE" id="PS51078">
    <property type="entry name" value="ICLR_ED"/>
    <property type="match status" value="1"/>
</dbReference>
<dbReference type="Pfam" id="PF01614">
    <property type="entry name" value="IclR_C"/>
    <property type="match status" value="1"/>
</dbReference>
<evidence type="ECO:0000256" key="1">
    <source>
        <dbReference type="ARBA" id="ARBA00023015"/>
    </source>
</evidence>
<dbReference type="Gene3D" id="1.10.10.10">
    <property type="entry name" value="Winged helix-like DNA-binding domain superfamily/Winged helix DNA-binding domain"/>
    <property type="match status" value="1"/>
</dbReference>
<evidence type="ECO:0000313" key="6">
    <source>
        <dbReference type="EMBL" id="GGN20899.1"/>
    </source>
</evidence>
<dbReference type="GO" id="GO:0003700">
    <property type="term" value="F:DNA-binding transcription factor activity"/>
    <property type="evidence" value="ECO:0007669"/>
    <property type="project" value="TreeGrafter"/>
</dbReference>
<dbReference type="PROSITE" id="PS51077">
    <property type="entry name" value="HTH_ICLR"/>
    <property type="match status" value="1"/>
</dbReference>
<evidence type="ECO:0000256" key="3">
    <source>
        <dbReference type="ARBA" id="ARBA00023163"/>
    </source>
</evidence>
<sequence>MWVEAFEWNMTAGDTDDSPRTLKTVSVAADVVEAVREHGSVGVTELADLLDLSKSTAYIHLKTLEKNGFLVQRDGEYEIAFKFFVIGEYARHRSPLYRYGKPEVDELAEETGQYTHIVTEENGFGINLYQVKGETSISDDYQSEKPQHRDHLHYTASGKAILAYLPRDRVEEIVESHGLPARTDNTITNPDDLFAELEAIRERGYAYNDGEEIEGFRAIGAPIRNPKGEVLGSLSVSGPASFMRDERFHEDLPERITRAVNVIEVSLNMNSHA</sequence>